<keyword evidence="3" id="KW-1185">Reference proteome</keyword>
<evidence type="ECO:0000313" key="2">
    <source>
        <dbReference type="EMBL" id="OWY92977.1"/>
    </source>
</evidence>
<sequence length="97" mass="9745">MTRITAYFLVTLAALAIATPVSGNVIDDAVDAVEDAYDTTASWVDGAADTVASANKDAYDTVASATGSIMDDVSSAQSLAMTSTAVLAVVGLVANIL</sequence>
<feature type="signal peptide" evidence="1">
    <location>
        <begin position="1"/>
        <end position="23"/>
    </location>
</feature>
<proteinExistence type="predicted"/>
<dbReference type="AlphaFoldDB" id="A0A225UID5"/>
<evidence type="ECO:0008006" key="4">
    <source>
        <dbReference type="Google" id="ProtNLM"/>
    </source>
</evidence>
<protein>
    <recommendedName>
        <fullName evidence="4">Secreted protein</fullName>
    </recommendedName>
</protein>
<comment type="caution">
    <text evidence="2">The sequence shown here is derived from an EMBL/GenBank/DDBJ whole genome shotgun (WGS) entry which is preliminary data.</text>
</comment>
<keyword evidence="1" id="KW-0732">Signal</keyword>
<gene>
    <name evidence="2" type="ORF">PHMEG_00037786</name>
</gene>
<dbReference type="EMBL" id="NBNE01016922">
    <property type="protein sequence ID" value="OWY92977.1"/>
    <property type="molecule type" value="Genomic_DNA"/>
</dbReference>
<reference evidence="3" key="1">
    <citation type="submission" date="2017-03" db="EMBL/GenBank/DDBJ databases">
        <title>Phytopthora megakarya and P. palmivora, two closely related causual agents of cacao black pod achieved similar genome size and gene model numbers by different mechanisms.</title>
        <authorList>
            <person name="Ali S."/>
            <person name="Shao J."/>
            <person name="Larry D.J."/>
            <person name="Kronmiller B."/>
            <person name="Shen D."/>
            <person name="Strem M.D."/>
            <person name="Melnick R.L."/>
            <person name="Guiltinan M.J."/>
            <person name="Tyler B.M."/>
            <person name="Meinhardt L.W."/>
            <person name="Bailey B.A."/>
        </authorList>
    </citation>
    <scope>NUCLEOTIDE SEQUENCE [LARGE SCALE GENOMIC DNA]</scope>
    <source>
        <strain evidence="3">zdho120</strain>
    </source>
</reference>
<evidence type="ECO:0000256" key="1">
    <source>
        <dbReference type="SAM" id="SignalP"/>
    </source>
</evidence>
<feature type="chain" id="PRO_5012420534" description="Secreted protein" evidence="1">
    <location>
        <begin position="24"/>
        <end position="97"/>
    </location>
</feature>
<dbReference type="OrthoDB" id="129660at2759"/>
<accession>A0A225UID5</accession>
<dbReference type="Proteomes" id="UP000198211">
    <property type="component" value="Unassembled WGS sequence"/>
</dbReference>
<name>A0A225UID5_9STRA</name>
<evidence type="ECO:0000313" key="3">
    <source>
        <dbReference type="Proteomes" id="UP000198211"/>
    </source>
</evidence>
<organism evidence="2 3">
    <name type="scientific">Phytophthora megakarya</name>
    <dbReference type="NCBI Taxonomy" id="4795"/>
    <lineage>
        <taxon>Eukaryota</taxon>
        <taxon>Sar</taxon>
        <taxon>Stramenopiles</taxon>
        <taxon>Oomycota</taxon>
        <taxon>Peronosporomycetes</taxon>
        <taxon>Peronosporales</taxon>
        <taxon>Peronosporaceae</taxon>
        <taxon>Phytophthora</taxon>
    </lineage>
</organism>